<dbReference type="Proteomes" id="UP000256919">
    <property type="component" value="Unassembled WGS sequence"/>
</dbReference>
<dbReference type="PANTHER" id="PTHR37291:SF1">
    <property type="entry name" value="TYPE IV METHYL-DIRECTED RESTRICTION ENZYME ECOKMCRB SUBUNIT"/>
    <property type="match status" value="1"/>
</dbReference>
<organism evidence="2 3">
    <name type="scientific">Winogradskyella pacifica</name>
    <dbReference type="NCBI Taxonomy" id="664642"/>
    <lineage>
        <taxon>Bacteria</taxon>
        <taxon>Pseudomonadati</taxon>
        <taxon>Bacteroidota</taxon>
        <taxon>Flavobacteriia</taxon>
        <taxon>Flavobacteriales</taxon>
        <taxon>Flavobacteriaceae</taxon>
        <taxon>Winogradskyella</taxon>
    </lineage>
</organism>
<dbReference type="Pfam" id="PF07728">
    <property type="entry name" value="AAA_5"/>
    <property type="match status" value="1"/>
</dbReference>
<dbReference type="InterPro" id="IPR052934">
    <property type="entry name" value="Methyl-DNA_Rec/Restrict_Enz"/>
</dbReference>
<dbReference type="AlphaFoldDB" id="A0A3D9N526"/>
<dbReference type="PANTHER" id="PTHR37291">
    <property type="entry name" value="5-METHYLCYTOSINE-SPECIFIC RESTRICTION ENZYME B"/>
    <property type="match status" value="1"/>
</dbReference>
<reference evidence="2 3" key="1">
    <citation type="submission" date="2018-07" db="EMBL/GenBank/DDBJ databases">
        <title>Genomic Encyclopedia of Type Strains, Phase III (KMG-III): the genomes of soil and plant-associated and newly described type strains.</title>
        <authorList>
            <person name="Whitman W."/>
        </authorList>
    </citation>
    <scope>NUCLEOTIDE SEQUENCE [LARGE SCALE GENOMIC DNA]</scope>
    <source>
        <strain evidence="2 3">CECT 7948</strain>
    </source>
</reference>
<dbReference type="InterPro" id="IPR011704">
    <property type="entry name" value="ATPase_dyneun-rel_AAA"/>
</dbReference>
<accession>A0A3D9N526</accession>
<dbReference type="EMBL" id="QREI01000001">
    <property type="protein sequence ID" value="REE27252.1"/>
    <property type="molecule type" value="Genomic_DNA"/>
</dbReference>
<comment type="caution">
    <text evidence="2">The sequence shown here is derived from an EMBL/GenBank/DDBJ whole genome shotgun (WGS) entry which is preliminary data.</text>
</comment>
<evidence type="ECO:0000313" key="3">
    <source>
        <dbReference type="Proteomes" id="UP000256919"/>
    </source>
</evidence>
<dbReference type="OrthoDB" id="9781481at2"/>
<evidence type="ECO:0000313" key="2">
    <source>
        <dbReference type="EMBL" id="REE27252.1"/>
    </source>
</evidence>
<dbReference type="InterPro" id="IPR027417">
    <property type="entry name" value="P-loop_NTPase"/>
</dbReference>
<name>A0A3D9N526_9FLAO</name>
<feature type="domain" description="ATPase dynein-related AAA" evidence="1">
    <location>
        <begin position="697"/>
        <end position="828"/>
    </location>
</feature>
<dbReference type="GO" id="GO:0016887">
    <property type="term" value="F:ATP hydrolysis activity"/>
    <property type="evidence" value="ECO:0007669"/>
    <property type="project" value="InterPro"/>
</dbReference>
<gene>
    <name evidence="2" type="ORF">DFQ09_10180</name>
</gene>
<sequence>MTENEKQIWKSTIEQILVENESWDKKNKSERYHVIFKKVKMPPKVVLARAFNVIEAEYPELEVKSVSGGVPTNQFIEEIGFKITEDFIYNTTDRSKLIKHLEKRVKKLDLFQGFIKFGHTILTDLNIEVYKVRLAIESQGILSVIVGMRAAYSYIEKDDYAHIGFLVSKKFKDQNKSKYNFVYDYPYKGEPEQNFIKIKVKNWSEVDEELIQEHKTQFQLQYNAIKNSKRTQWNVEANTTNNALKYLMFKNENIEKFMSQSNKEKNIIDLSKNRIYKLSMGTFLKTTAYRKANLLEKFEGHKWAVMGRYTGNNQGENWMNEAVIGDYAYITCGRNKLSHLIRFTSNSKELPKEINDIIGNSEFTYREYEIILKPFIDNTRSLVNDKRDWLPSGYSTFKEIKNIEEANKLLFQPFYQAILLRNNNIENLINVKKEFIDWLLQNPRSNYFNNDVELLNRYLDEYNTYFDMDIFEVSKSNYFNIIKAINEVAYKNEDNDFIKYSKRESTHRPRAILGKDNYYKFLNQKFGETNNNDNGVNRLKEPLNQILYGPPGTGKTFFLQNEYFSKFTISEENLTTEQVHDKIAEDLSWWQTFAIALRDIGESNTKEILAHPIVKAKERLSSAKSIHPILWSRLQAHTVNSCPNVNVKDRSEPQIFFKTKESKWSLEEEAVVNLYPEVDELLNEVKDPSIEFNDSIKNFEFVTFHQSFTYEDFVEGIKPLLETGSTDISYEIKDGVFKQLAYKAEQDPDNDYAIFIDEINRGNVASIFGELITLLEGDKRIGEVNEIKVRLPYSKKMFGVPSNLYVIGTMNTADRSVEALDSALRRRFSFKEVMPNYKVISTVLGDKNEWNDTQISVILEKINKRIKRLIDRDHQIGHSYFLKLSKIENINITESLKAVFSENIIPLLQEYFFNDFNKIGLVLGDGFLKTDDEMENERKENLFAVFSKGDSSNYEDEVFEIIDPKTMEDEEFINAINKLIN</sequence>
<dbReference type="Gene3D" id="3.40.50.300">
    <property type="entry name" value="P-loop containing nucleotide triphosphate hydrolases"/>
    <property type="match status" value="1"/>
</dbReference>
<dbReference type="RefSeq" id="WP_115807619.1">
    <property type="nucleotide sequence ID" value="NZ_QREI01000001.1"/>
</dbReference>
<proteinExistence type="predicted"/>
<protein>
    <submittedName>
        <fullName evidence="2">Dynein-related subfamily AAA family protein</fullName>
    </submittedName>
</protein>
<keyword evidence="3" id="KW-1185">Reference proteome</keyword>
<dbReference type="GO" id="GO:0005524">
    <property type="term" value="F:ATP binding"/>
    <property type="evidence" value="ECO:0007669"/>
    <property type="project" value="InterPro"/>
</dbReference>
<dbReference type="SUPFAM" id="SSF52540">
    <property type="entry name" value="P-loop containing nucleoside triphosphate hydrolases"/>
    <property type="match status" value="1"/>
</dbReference>
<evidence type="ECO:0000259" key="1">
    <source>
        <dbReference type="Pfam" id="PF07728"/>
    </source>
</evidence>